<evidence type="ECO:0008006" key="3">
    <source>
        <dbReference type="Google" id="ProtNLM"/>
    </source>
</evidence>
<accession>A0AAD9Z4T0</accession>
<dbReference type="AlphaFoldDB" id="A0AAD9Z4T0"/>
<comment type="caution">
    <text evidence="1">The sequence shown here is derived from an EMBL/GenBank/DDBJ whole genome shotgun (WGS) entry which is preliminary data.</text>
</comment>
<name>A0AAD9Z4T0_9LECA</name>
<keyword evidence="2" id="KW-1185">Reference proteome</keyword>
<dbReference type="Proteomes" id="UP001276659">
    <property type="component" value="Unassembled WGS sequence"/>
</dbReference>
<protein>
    <recommendedName>
        <fullName evidence="3">F-box domain-containing protein</fullName>
    </recommendedName>
</protein>
<evidence type="ECO:0000313" key="2">
    <source>
        <dbReference type="Proteomes" id="UP001276659"/>
    </source>
</evidence>
<organism evidence="1 2">
    <name type="scientific">Lepraria neglecta</name>
    <dbReference type="NCBI Taxonomy" id="209136"/>
    <lineage>
        <taxon>Eukaryota</taxon>
        <taxon>Fungi</taxon>
        <taxon>Dikarya</taxon>
        <taxon>Ascomycota</taxon>
        <taxon>Pezizomycotina</taxon>
        <taxon>Lecanoromycetes</taxon>
        <taxon>OSLEUM clade</taxon>
        <taxon>Lecanoromycetidae</taxon>
        <taxon>Lecanorales</taxon>
        <taxon>Lecanorineae</taxon>
        <taxon>Stereocaulaceae</taxon>
        <taxon>Lepraria</taxon>
    </lineage>
</organism>
<reference evidence="1" key="1">
    <citation type="submission" date="2022-11" db="EMBL/GenBank/DDBJ databases">
        <title>Chromosomal genome sequence assembly and mating type (MAT) locus characterization of the leprose asexual lichenized fungus Lepraria neglecta (Nyl.) Erichsen.</title>
        <authorList>
            <person name="Allen J.L."/>
            <person name="Pfeffer B."/>
        </authorList>
    </citation>
    <scope>NUCLEOTIDE SEQUENCE</scope>
    <source>
        <strain evidence="1">Allen 5258</strain>
    </source>
</reference>
<gene>
    <name evidence="1" type="ORF">OEA41_009699</name>
</gene>
<sequence length="479" mass="55230">MPRLAQTYLGASPQQALCILPYPRRQRFVPTGECFMSWLPDELFTQIFEYLAPPDHFYHESKYGECLDYPCVNNRWLRLYQPILYRKIDLGYSGWKSAYRLKRLARTLGQCPHLADHVRAIRIFLPTPKDAYIPIIAEIVACCRLLREFSENTEYSALIWPIFHAASGLPRLEKLWLAGQTSGPALQMLLTHFDLPTLKEVCLHRFGVGIDDGPGAPWYPTANTPHDDLIQILANTRHHNVTTMDLSDPSAPPHITEIFMQWPAHLTNFSMDFLANSACGREYTFEAVQRLLDLHSQSLRNVRLGIIPCWHTQNGIPDFSAFPRLQSLQLSKYNLLSEPPYLASPKLRAPSLRHLRIYFNTEDQHSESAREFATEQVRWLNDFVSHKASETKVLETIFIGFSPETHRWSINPDHDTIWPWDYLEQAAEALAHQNITLRYSTPGCTREEWRQTLSVLREARNAAIDPETIDAHFGRLGVR</sequence>
<evidence type="ECO:0000313" key="1">
    <source>
        <dbReference type="EMBL" id="KAK3170312.1"/>
    </source>
</evidence>
<proteinExistence type="predicted"/>
<dbReference type="EMBL" id="JASNWA010000009">
    <property type="protein sequence ID" value="KAK3170312.1"/>
    <property type="molecule type" value="Genomic_DNA"/>
</dbReference>
<dbReference type="SUPFAM" id="SSF52047">
    <property type="entry name" value="RNI-like"/>
    <property type="match status" value="1"/>
</dbReference>